<sequence>MCPIHRPPVGRLLQFSDDGSYLRHLDDDLMQPVYDNLVGRFEAVISADAERRNLNDEGNGRHEPGPVRPTGRARRGRQPYTITAAVRETNWFQKSLEFDDRAFRVIYRVSKQTYWSIVGLICGNNIFKSRGRRKQRPVHHQLGVFLIRYGVMGSRANMGALLTSVGEGTVILYCRRVVRAIREFGLTCVGWPNRERKEVIKAAFKELCGLDGIIGALDGSLIKLAKRPPESDASFISRKGTTATNVQAIVDHEGRFIAFETGYAGSKNDTYVWKHSYVFRHRDTHFQEGEFVLADGAGYPISPFVLTPFARNECQEDGDRKRRFGKLISSARVVIEQTFGRLKARFPSLALMGEVEDLDDLYRAIEAMMILHNMCYDLHDTVSGVPDQFTEHNLAADDGELYDEVGQEPADADWGQGVNINEPLLEAGRAWRARCMDIVCLE</sequence>
<dbReference type="Proteomes" id="UP000383932">
    <property type="component" value="Unassembled WGS sequence"/>
</dbReference>
<organism evidence="10 11">
    <name type="scientific">Ceratobasidium theobromae</name>
    <dbReference type="NCBI Taxonomy" id="1582974"/>
    <lineage>
        <taxon>Eukaryota</taxon>
        <taxon>Fungi</taxon>
        <taxon>Dikarya</taxon>
        <taxon>Basidiomycota</taxon>
        <taxon>Agaricomycotina</taxon>
        <taxon>Agaricomycetes</taxon>
        <taxon>Cantharellales</taxon>
        <taxon>Ceratobasidiaceae</taxon>
        <taxon>Ceratobasidium</taxon>
    </lineage>
</organism>
<gene>
    <name evidence="10" type="ORF">CTheo_5245</name>
</gene>
<feature type="region of interest" description="Disordered" evidence="8">
    <location>
        <begin position="52"/>
        <end position="77"/>
    </location>
</feature>
<evidence type="ECO:0000259" key="9">
    <source>
        <dbReference type="Pfam" id="PF13359"/>
    </source>
</evidence>
<feature type="domain" description="DDE Tnp4" evidence="9">
    <location>
        <begin position="217"/>
        <end position="373"/>
    </location>
</feature>
<dbReference type="OrthoDB" id="3233403at2759"/>
<evidence type="ECO:0000256" key="3">
    <source>
        <dbReference type="ARBA" id="ARBA00006958"/>
    </source>
</evidence>
<dbReference type="GO" id="GO:0046872">
    <property type="term" value="F:metal ion binding"/>
    <property type="evidence" value="ECO:0007669"/>
    <property type="project" value="UniProtKB-KW"/>
</dbReference>
<keyword evidence="7" id="KW-0539">Nucleus</keyword>
<evidence type="ECO:0000256" key="6">
    <source>
        <dbReference type="ARBA" id="ARBA00022801"/>
    </source>
</evidence>
<reference evidence="10 11" key="1">
    <citation type="journal article" date="2019" name="Fungal Biol. Biotechnol.">
        <title>Draft genome sequence of fastidious pathogen Ceratobasidium theobromae, which causes vascular-streak dieback in Theobroma cacao.</title>
        <authorList>
            <person name="Ali S.S."/>
            <person name="Asman A."/>
            <person name="Shao J."/>
            <person name="Firmansyah A.P."/>
            <person name="Susilo A.W."/>
            <person name="Rosmana A."/>
            <person name="McMahon P."/>
            <person name="Junaid M."/>
            <person name="Guest D."/>
            <person name="Kheng T.Y."/>
            <person name="Meinhardt L.W."/>
            <person name="Bailey B.A."/>
        </authorList>
    </citation>
    <scope>NUCLEOTIDE SEQUENCE [LARGE SCALE GENOMIC DNA]</scope>
    <source>
        <strain evidence="10 11">CT2</strain>
    </source>
</reference>
<evidence type="ECO:0000256" key="1">
    <source>
        <dbReference type="ARBA" id="ARBA00001968"/>
    </source>
</evidence>
<keyword evidence="6" id="KW-0378">Hydrolase</keyword>
<evidence type="ECO:0000313" key="11">
    <source>
        <dbReference type="Proteomes" id="UP000383932"/>
    </source>
</evidence>
<evidence type="ECO:0000313" key="10">
    <source>
        <dbReference type="EMBL" id="KAB5591329.1"/>
    </source>
</evidence>
<accession>A0A5N5QI74</accession>
<evidence type="ECO:0000256" key="4">
    <source>
        <dbReference type="ARBA" id="ARBA00022722"/>
    </source>
</evidence>
<dbReference type="AlphaFoldDB" id="A0A5N5QI74"/>
<dbReference type="GO" id="GO:0004518">
    <property type="term" value="F:nuclease activity"/>
    <property type="evidence" value="ECO:0007669"/>
    <property type="project" value="UniProtKB-KW"/>
</dbReference>
<keyword evidence="5" id="KW-0479">Metal-binding</keyword>
<dbReference type="GO" id="GO:0016787">
    <property type="term" value="F:hydrolase activity"/>
    <property type="evidence" value="ECO:0007669"/>
    <property type="project" value="UniProtKB-KW"/>
</dbReference>
<dbReference type="PANTHER" id="PTHR22930:SF85">
    <property type="entry name" value="GH03217P-RELATED"/>
    <property type="match status" value="1"/>
</dbReference>
<evidence type="ECO:0000256" key="8">
    <source>
        <dbReference type="SAM" id="MobiDB-lite"/>
    </source>
</evidence>
<evidence type="ECO:0000256" key="2">
    <source>
        <dbReference type="ARBA" id="ARBA00004123"/>
    </source>
</evidence>
<keyword evidence="11" id="KW-1185">Reference proteome</keyword>
<dbReference type="GO" id="GO:0005634">
    <property type="term" value="C:nucleus"/>
    <property type="evidence" value="ECO:0007669"/>
    <property type="project" value="UniProtKB-SubCell"/>
</dbReference>
<dbReference type="EMBL" id="SSOP01000111">
    <property type="protein sequence ID" value="KAB5591329.1"/>
    <property type="molecule type" value="Genomic_DNA"/>
</dbReference>
<dbReference type="InterPro" id="IPR045249">
    <property type="entry name" value="HARBI1-like"/>
</dbReference>
<comment type="subcellular location">
    <subcellularLocation>
        <location evidence="2">Nucleus</location>
    </subcellularLocation>
</comment>
<evidence type="ECO:0000256" key="7">
    <source>
        <dbReference type="ARBA" id="ARBA00023242"/>
    </source>
</evidence>
<dbReference type="Pfam" id="PF13359">
    <property type="entry name" value="DDE_Tnp_4"/>
    <property type="match status" value="1"/>
</dbReference>
<keyword evidence="4" id="KW-0540">Nuclease</keyword>
<name>A0A5N5QI74_9AGAM</name>
<comment type="cofactor">
    <cofactor evidence="1">
        <name>a divalent metal cation</name>
        <dbReference type="ChEBI" id="CHEBI:60240"/>
    </cofactor>
</comment>
<evidence type="ECO:0000256" key="5">
    <source>
        <dbReference type="ARBA" id="ARBA00022723"/>
    </source>
</evidence>
<proteinExistence type="inferred from homology"/>
<dbReference type="PANTHER" id="PTHR22930">
    <property type="match status" value="1"/>
</dbReference>
<feature type="compositionally biased region" description="Basic and acidic residues" evidence="8">
    <location>
        <begin position="52"/>
        <end position="65"/>
    </location>
</feature>
<protein>
    <recommendedName>
        <fullName evidence="9">DDE Tnp4 domain-containing protein</fullName>
    </recommendedName>
</protein>
<comment type="similarity">
    <text evidence="3">Belongs to the HARBI1 family.</text>
</comment>
<comment type="caution">
    <text evidence="10">The sequence shown here is derived from an EMBL/GenBank/DDBJ whole genome shotgun (WGS) entry which is preliminary data.</text>
</comment>
<dbReference type="InterPro" id="IPR027806">
    <property type="entry name" value="HARBI1_dom"/>
</dbReference>